<reference evidence="3 4" key="1">
    <citation type="submission" date="2024-05" db="EMBL/GenBank/DDBJ databases">
        <authorList>
            <person name="Wallberg A."/>
        </authorList>
    </citation>
    <scope>NUCLEOTIDE SEQUENCE [LARGE SCALE GENOMIC DNA]</scope>
</reference>
<keyword evidence="2" id="KW-1133">Transmembrane helix</keyword>
<feature type="region of interest" description="Disordered" evidence="1">
    <location>
        <begin position="134"/>
        <end position="172"/>
    </location>
</feature>
<sequence length="172" mass="17955">AVTAASAHPPTSTVGTFLSTTLFSTTGVLDSPVRPDNRTSSVTFAGMTSWQLYGAGGLVAALVLLVMICCCACCCRENTNKRKERGESSHELPPLNGFSAEAIPSAPGVPVQQSPTASNNSESKLYNTIEFTGQITPHSPAHNGEGSGTAKQSPVLNSVPFTENKHNSVIVH</sequence>
<keyword evidence="2" id="KW-0472">Membrane</keyword>
<evidence type="ECO:0000313" key="3">
    <source>
        <dbReference type="EMBL" id="CAL4106813.1"/>
    </source>
</evidence>
<name>A0AAV2QYP8_MEGNR</name>
<feature type="region of interest" description="Disordered" evidence="1">
    <location>
        <begin position="82"/>
        <end position="121"/>
    </location>
</feature>
<evidence type="ECO:0000313" key="4">
    <source>
        <dbReference type="Proteomes" id="UP001497623"/>
    </source>
</evidence>
<feature type="compositionally biased region" description="Polar residues" evidence="1">
    <location>
        <begin position="149"/>
        <end position="161"/>
    </location>
</feature>
<evidence type="ECO:0000256" key="2">
    <source>
        <dbReference type="SAM" id="Phobius"/>
    </source>
</evidence>
<proteinExistence type="predicted"/>
<protein>
    <submittedName>
        <fullName evidence="3">Uncharacterized protein</fullName>
    </submittedName>
</protein>
<feature type="non-terminal residue" evidence="3">
    <location>
        <position position="1"/>
    </location>
</feature>
<accession>A0AAV2QYP8</accession>
<evidence type="ECO:0000256" key="1">
    <source>
        <dbReference type="SAM" id="MobiDB-lite"/>
    </source>
</evidence>
<feature type="compositionally biased region" description="Polar residues" evidence="1">
    <location>
        <begin position="111"/>
        <end position="121"/>
    </location>
</feature>
<comment type="caution">
    <text evidence="3">The sequence shown here is derived from an EMBL/GenBank/DDBJ whole genome shotgun (WGS) entry which is preliminary data.</text>
</comment>
<keyword evidence="2" id="KW-0812">Transmembrane</keyword>
<dbReference type="Proteomes" id="UP001497623">
    <property type="component" value="Unassembled WGS sequence"/>
</dbReference>
<gene>
    <name evidence="3" type="ORF">MNOR_LOCUS18417</name>
</gene>
<dbReference type="AlphaFoldDB" id="A0AAV2QYP8"/>
<organism evidence="3 4">
    <name type="scientific">Meganyctiphanes norvegica</name>
    <name type="common">Northern krill</name>
    <name type="synonym">Thysanopoda norvegica</name>
    <dbReference type="NCBI Taxonomy" id="48144"/>
    <lineage>
        <taxon>Eukaryota</taxon>
        <taxon>Metazoa</taxon>
        <taxon>Ecdysozoa</taxon>
        <taxon>Arthropoda</taxon>
        <taxon>Crustacea</taxon>
        <taxon>Multicrustacea</taxon>
        <taxon>Malacostraca</taxon>
        <taxon>Eumalacostraca</taxon>
        <taxon>Eucarida</taxon>
        <taxon>Euphausiacea</taxon>
        <taxon>Euphausiidae</taxon>
        <taxon>Meganyctiphanes</taxon>
    </lineage>
</organism>
<feature type="transmembrane region" description="Helical" evidence="2">
    <location>
        <begin position="50"/>
        <end position="75"/>
    </location>
</feature>
<keyword evidence="4" id="KW-1185">Reference proteome</keyword>
<dbReference type="EMBL" id="CAXKWB010013157">
    <property type="protein sequence ID" value="CAL4106813.1"/>
    <property type="molecule type" value="Genomic_DNA"/>
</dbReference>